<dbReference type="InterPro" id="IPR043502">
    <property type="entry name" value="DNA/RNA_pol_sf"/>
</dbReference>
<gene>
    <name evidence="3" type="ordered locus">UWK_01837</name>
</gene>
<accession>M1NFF5</accession>
<dbReference type="SUPFAM" id="SSF56672">
    <property type="entry name" value="DNA/RNA polymerases"/>
    <property type="match status" value="1"/>
</dbReference>
<name>M1NFF5_DESSD</name>
<dbReference type="Pfam" id="PF00817">
    <property type="entry name" value="IMS"/>
    <property type="match status" value="1"/>
</dbReference>
<dbReference type="STRING" id="1167006.UWK_01837"/>
<reference evidence="4" key="1">
    <citation type="journal article" date="2013" name="Stand. Genomic Sci.">
        <title>Complete genome sequence of Desulfocapsa sulfexigens, a marine deltaproteobacterium specialized in disproportionating inorganic sulfur compounds.</title>
        <authorList>
            <person name="Finster K.W."/>
            <person name="Kjeldsen K.U."/>
            <person name="Kube M."/>
            <person name="Reinhardt R."/>
            <person name="Mussmann M."/>
            <person name="Amann R."/>
            <person name="Schreiber L."/>
        </authorList>
    </citation>
    <scope>NUCLEOTIDE SEQUENCE [LARGE SCALE GENOMIC DNA]</scope>
    <source>
        <strain evidence="4">DSM 10523 / SB164P1</strain>
    </source>
</reference>
<dbReference type="PANTHER" id="PTHR11076:SF33">
    <property type="entry name" value="DNA POLYMERASE KAPPA"/>
    <property type="match status" value="1"/>
</dbReference>
<dbReference type="HOGENOM" id="CLU_012348_1_3_7"/>
<evidence type="ECO:0000313" key="3">
    <source>
        <dbReference type="EMBL" id="AGF78394.1"/>
    </source>
</evidence>
<keyword evidence="3" id="KW-0808">Transferase</keyword>
<dbReference type="KEGG" id="dsf:UWK_01837"/>
<dbReference type="GO" id="GO:0005829">
    <property type="term" value="C:cytosol"/>
    <property type="evidence" value="ECO:0007669"/>
    <property type="project" value="TreeGrafter"/>
</dbReference>
<dbReference type="PROSITE" id="PS50173">
    <property type="entry name" value="UMUC"/>
    <property type="match status" value="1"/>
</dbReference>
<dbReference type="Gene3D" id="3.30.1490.100">
    <property type="entry name" value="DNA polymerase, Y-family, little finger domain"/>
    <property type="match status" value="1"/>
</dbReference>
<dbReference type="GO" id="GO:0042276">
    <property type="term" value="P:error-prone translesion synthesis"/>
    <property type="evidence" value="ECO:0007669"/>
    <property type="project" value="TreeGrafter"/>
</dbReference>
<feature type="domain" description="UmuC" evidence="2">
    <location>
        <begin position="5"/>
        <end position="189"/>
    </location>
</feature>
<dbReference type="GO" id="GO:0003684">
    <property type="term" value="F:damaged DNA binding"/>
    <property type="evidence" value="ECO:0007669"/>
    <property type="project" value="InterPro"/>
</dbReference>
<dbReference type="SUPFAM" id="SSF100879">
    <property type="entry name" value="Lesion bypass DNA polymerase (Y-family), little finger domain"/>
    <property type="match status" value="1"/>
</dbReference>
<dbReference type="OrthoDB" id="9808813at2"/>
<organism evidence="3 4">
    <name type="scientific">Desulfocapsa sulfexigens (strain DSM 10523 / SB164P1)</name>
    <dbReference type="NCBI Taxonomy" id="1167006"/>
    <lineage>
        <taxon>Bacteria</taxon>
        <taxon>Pseudomonadati</taxon>
        <taxon>Thermodesulfobacteriota</taxon>
        <taxon>Desulfobulbia</taxon>
        <taxon>Desulfobulbales</taxon>
        <taxon>Desulfocapsaceae</taxon>
        <taxon>Desulfocapsa</taxon>
    </lineage>
</organism>
<dbReference type="InterPro" id="IPR043128">
    <property type="entry name" value="Rev_trsase/Diguanyl_cyclase"/>
</dbReference>
<evidence type="ECO:0000259" key="2">
    <source>
        <dbReference type="PROSITE" id="PS50173"/>
    </source>
</evidence>
<evidence type="ECO:0000256" key="1">
    <source>
        <dbReference type="ARBA" id="ARBA00010945"/>
    </source>
</evidence>
<dbReference type="GO" id="GO:0006281">
    <property type="term" value="P:DNA repair"/>
    <property type="evidence" value="ECO:0007669"/>
    <property type="project" value="InterPro"/>
</dbReference>
<protein>
    <submittedName>
        <fullName evidence="3">Nucleotidyltransferase/DNA polymerase involved in DNA repair</fullName>
    </submittedName>
</protein>
<dbReference type="GO" id="GO:0003887">
    <property type="term" value="F:DNA-directed DNA polymerase activity"/>
    <property type="evidence" value="ECO:0007669"/>
    <property type="project" value="UniProtKB-KW"/>
</dbReference>
<dbReference type="InterPro" id="IPR017961">
    <property type="entry name" value="DNA_pol_Y-fam_little_finger"/>
</dbReference>
<dbReference type="GO" id="GO:0009432">
    <property type="term" value="P:SOS response"/>
    <property type="evidence" value="ECO:0007669"/>
    <property type="project" value="TreeGrafter"/>
</dbReference>
<sequence length="390" mass="43914">MDRAIIHLNVTDFAVAVERIRDSSLRQVPLIVATGEAGKGRTLVFDMSEEAYQEGVRKGMQLNLARKYCNRAKVITPCPALYRRAMAALVKRVAYYTPLVEQGEEDGHLFLDVTGTHRLFGPAPDVAWRLRKQLLDELGLDPVWSLASNKLVSKVASRVVRPFGEYIVSVGEEDTFLAPLPLSMLPGVTAEEIRLLEDFNVRRIGQLAELSRKQLLVVSRTRNGVLHDASRGRDITAVLPGITKDDQITEEHVFEEDTARYGEVQAVLTQLVHGIARVLRQRRLLGQRVGICLVYGDGKKTSRQVSRKGGSDSDFILRRMALTALDRAWGRRIRIRSCVLICDRLLPRTQQQTLFVMQSEREQQEEKIMSAMDMVRSRFGAGRLYLGTSS</sequence>
<dbReference type="eggNOG" id="COG0389">
    <property type="taxonomic scope" value="Bacteria"/>
</dbReference>
<dbReference type="RefSeq" id="WP_015404085.1">
    <property type="nucleotide sequence ID" value="NC_020304.1"/>
</dbReference>
<dbReference type="EMBL" id="CP003985">
    <property type="protein sequence ID" value="AGF78394.1"/>
    <property type="molecule type" value="Genomic_DNA"/>
</dbReference>
<dbReference type="Gene3D" id="3.30.70.270">
    <property type="match status" value="1"/>
</dbReference>
<dbReference type="InterPro" id="IPR050116">
    <property type="entry name" value="DNA_polymerase-Y"/>
</dbReference>
<dbReference type="InterPro" id="IPR001126">
    <property type="entry name" value="UmuC"/>
</dbReference>
<comment type="similarity">
    <text evidence="1">Belongs to the DNA polymerase type-Y family.</text>
</comment>
<keyword evidence="4" id="KW-1185">Reference proteome</keyword>
<dbReference type="AlphaFoldDB" id="M1NFF5"/>
<dbReference type="InterPro" id="IPR036775">
    <property type="entry name" value="DNA_pol_Y-fam_lit_finger_sf"/>
</dbReference>
<dbReference type="Gene3D" id="3.40.1170.60">
    <property type="match status" value="1"/>
</dbReference>
<dbReference type="Pfam" id="PF11799">
    <property type="entry name" value="IMS_C"/>
    <property type="match status" value="1"/>
</dbReference>
<dbReference type="PANTHER" id="PTHR11076">
    <property type="entry name" value="DNA REPAIR POLYMERASE UMUC / TRANSFERASE FAMILY MEMBER"/>
    <property type="match status" value="1"/>
</dbReference>
<proteinExistence type="inferred from homology"/>
<evidence type="ECO:0000313" key="4">
    <source>
        <dbReference type="Proteomes" id="UP000011721"/>
    </source>
</evidence>
<dbReference type="Proteomes" id="UP000011721">
    <property type="component" value="Chromosome"/>
</dbReference>